<organism evidence="1 2">
    <name type="scientific">Rotaria socialis</name>
    <dbReference type="NCBI Taxonomy" id="392032"/>
    <lineage>
        <taxon>Eukaryota</taxon>
        <taxon>Metazoa</taxon>
        <taxon>Spiralia</taxon>
        <taxon>Gnathifera</taxon>
        <taxon>Rotifera</taxon>
        <taxon>Eurotatoria</taxon>
        <taxon>Bdelloidea</taxon>
        <taxon>Philodinida</taxon>
        <taxon>Philodinidae</taxon>
        <taxon>Rotaria</taxon>
    </lineage>
</organism>
<dbReference type="Proteomes" id="UP000663873">
    <property type="component" value="Unassembled WGS sequence"/>
</dbReference>
<dbReference type="EMBL" id="CAJOBP010010744">
    <property type="protein sequence ID" value="CAF4564131.1"/>
    <property type="molecule type" value="Genomic_DNA"/>
</dbReference>
<evidence type="ECO:0000313" key="1">
    <source>
        <dbReference type="EMBL" id="CAF4564131.1"/>
    </source>
</evidence>
<feature type="non-terminal residue" evidence="1">
    <location>
        <position position="1"/>
    </location>
</feature>
<protein>
    <submittedName>
        <fullName evidence="1">Uncharacterized protein</fullName>
    </submittedName>
</protein>
<gene>
    <name evidence="1" type="ORF">UJA718_LOCUS30077</name>
</gene>
<comment type="caution">
    <text evidence="1">The sequence shown here is derived from an EMBL/GenBank/DDBJ whole genome shotgun (WGS) entry which is preliminary data.</text>
</comment>
<name>A0A820ZQD7_9BILA</name>
<sequence length="35" mass="4095">AKPSEIEKSGKYFLNLDVVERLTQQQYRRAIGSIR</sequence>
<proteinExistence type="predicted"/>
<evidence type="ECO:0000313" key="2">
    <source>
        <dbReference type="Proteomes" id="UP000663873"/>
    </source>
</evidence>
<reference evidence="1" key="1">
    <citation type="submission" date="2021-02" db="EMBL/GenBank/DDBJ databases">
        <authorList>
            <person name="Nowell W R."/>
        </authorList>
    </citation>
    <scope>NUCLEOTIDE SEQUENCE</scope>
</reference>
<dbReference type="AlphaFoldDB" id="A0A820ZQD7"/>
<keyword evidence="2" id="KW-1185">Reference proteome</keyword>
<accession>A0A820ZQD7</accession>